<reference evidence="2 3" key="1">
    <citation type="journal article" date="2014" name="Int. J. Syst. Evol. Microbiol.">
        <title>Phylogenomics and the dynamic genome evolution of the genus Streptococcus.</title>
        <authorList>
            <consortium name="The Broad Institute Genome Sequencing Platform"/>
            <person name="Richards V.P."/>
            <person name="Palmer S.R."/>
            <person name="Pavinski Bitar P.D."/>
            <person name="Qin X."/>
            <person name="Weinstock G.M."/>
            <person name="Highlander S.K."/>
            <person name="Town C.D."/>
            <person name="Burne R.A."/>
            <person name="Stanhope M.J."/>
        </authorList>
    </citation>
    <scope>NUCLEOTIDE SEQUENCE [LARGE SCALE GENOMIC DNA]</scope>
    <source>
        <strain evidence="2 3">Jelinkova 176</strain>
    </source>
</reference>
<evidence type="ECO:0000313" key="3">
    <source>
        <dbReference type="Proteomes" id="UP000005356"/>
    </source>
</evidence>
<feature type="chain" id="PRO_5045397386" evidence="1">
    <location>
        <begin position="28"/>
        <end position="117"/>
    </location>
</feature>
<accession>A0ABN0CW45</accession>
<dbReference type="Proteomes" id="UP000005356">
    <property type="component" value="Unassembled WGS sequence"/>
</dbReference>
<feature type="signal peptide" evidence="1">
    <location>
        <begin position="1"/>
        <end position="27"/>
    </location>
</feature>
<proteinExistence type="predicted"/>
<keyword evidence="3" id="KW-1185">Reference proteome</keyword>
<sequence>MKKIILASLAMLMMGTTVLGTVGTVNANIYDNSDWSPIKSNIGKKNAERKLAKSEGAKRIISLEAMVSQDTDKYIYEIVRGYINQIKRAATAEEVEKLSKQAKSEYDKYLSEYSYYP</sequence>
<dbReference type="EMBL" id="AEUU02000001">
    <property type="protein sequence ID" value="EGJ27522.1"/>
    <property type="molecule type" value="Genomic_DNA"/>
</dbReference>
<evidence type="ECO:0000256" key="1">
    <source>
        <dbReference type="SAM" id="SignalP"/>
    </source>
</evidence>
<evidence type="ECO:0000313" key="2">
    <source>
        <dbReference type="EMBL" id="EGJ27522.1"/>
    </source>
</evidence>
<protein>
    <submittedName>
        <fullName evidence="2">Uncharacterized protein</fullName>
    </submittedName>
</protein>
<organism evidence="2 3">
    <name type="scientific">Streptococcus porcinus str. Jelinkova 176</name>
    <dbReference type="NCBI Taxonomy" id="873448"/>
    <lineage>
        <taxon>Bacteria</taxon>
        <taxon>Bacillati</taxon>
        <taxon>Bacillota</taxon>
        <taxon>Bacilli</taxon>
        <taxon>Lactobacillales</taxon>
        <taxon>Streptococcaceae</taxon>
        <taxon>Streptococcus</taxon>
    </lineage>
</organism>
<gene>
    <name evidence="2" type="ORF">STRPO_0724</name>
</gene>
<dbReference type="RefSeq" id="WP_003084601.1">
    <property type="nucleotide sequence ID" value="NZ_AEUU02000001.1"/>
</dbReference>
<keyword evidence="1" id="KW-0732">Signal</keyword>
<name>A0ABN0CW45_STRPO</name>
<comment type="caution">
    <text evidence="2">The sequence shown here is derived from an EMBL/GenBank/DDBJ whole genome shotgun (WGS) entry which is preliminary data.</text>
</comment>